<accession>A0A9E3ZRC4</accession>
<evidence type="ECO:0000256" key="6">
    <source>
        <dbReference type="ARBA" id="ARBA00023136"/>
    </source>
</evidence>
<dbReference type="InterPro" id="IPR002528">
    <property type="entry name" value="MATE_fam"/>
</dbReference>
<evidence type="ECO:0000256" key="5">
    <source>
        <dbReference type="ARBA" id="ARBA00022989"/>
    </source>
</evidence>
<feature type="transmembrane region" description="Helical" evidence="7">
    <location>
        <begin position="152"/>
        <end position="171"/>
    </location>
</feature>
<dbReference type="InterPro" id="IPR051327">
    <property type="entry name" value="MATE_MepA_subfamily"/>
</dbReference>
<evidence type="ECO:0000256" key="2">
    <source>
        <dbReference type="ARBA" id="ARBA00022448"/>
    </source>
</evidence>
<dbReference type="PANTHER" id="PTHR43823:SF3">
    <property type="entry name" value="MULTIDRUG EXPORT PROTEIN MEPA"/>
    <property type="match status" value="1"/>
</dbReference>
<keyword evidence="3" id="KW-1003">Cell membrane</keyword>
<name>A0A9E3ZRC4_9ENTE</name>
<evidence type="ECO:0000313" key="8">
    <source>
        <dbReference type="EMBL" id="MCC9272975.1"/>
    </source>
</evidence>
<dbReference type="Pfam" id="PF01554">
    <property type="entry name" value="MatE"/>
    <property type="match status" value="2"/>
</dbReference>
<evidence type="ECO:0000256" key="7">
    <source>
        <dbReference type="SAM" id="Phobius"/>
    </source>
</evidence>
<feature type="transmembrane region" description="Helical" evidence="7">
    <location>
        <begin position="122"/>
        <end position="140"/>
    </location>
</feature>
<feature type="transmembrane region" description="Helical" evidence="7">
    <location>
        <begin position="380"/>
        <end position="398"/>
    </location>
</feature>
<reference evidence="8" key="2">
    <citation type="submission" date="2021-11" db="EMBL/GenBank/DDBJ databases">
        <authorList>
            <person name="Gilroy R."/>
        </authorList>
    </citation>
    <scope>NUCLEOTIDE SEQUENCE</scope>
    <source>
        <strain evidence="8">150</strain>
    </source>
</reference>
<dbReference type="PANTHER" id="PTHR43823">
    <property type="entry name" value="SPORULATION PROTEIN YKVU"/>
    <property type="match status" value="1"/>
</dbReference>
<comment type="caution">
    <text evidence="8">The sequence shown here is derived from an EMBL/GenBank/DDBJ whole genome shotgun (WGS) entry which is preliminary data.</text>
</comment>
<evidence type="ECO:0000256" key="3">
    <source>
        <dbReference type="ARBA" id="ARBA00022475"/>
    </source>
</evidence>
<gene>
    <name evidence="8" type="ORF">K8V42_01640</name>
</gene>
<reference evidence="8" key="1">
    <citation type="journal article" date="2021" name="PeerJ">
        <title>Extensive microbial diversity within the chicken gut microbiome revealed by metagenomics and culture.</title>
        <authorList>
            <person name="Gilroy R."/>
            <person name="Ravi A."/>
            <person name="Getino M."/>
            <person name="Pursley I."/>
            <person name="Horton D.L."/>
            <person name="Alikhan N.F."/>
            <person name="Baker D."/>
            <person name="Gharbi K."/>
            <person name="Hall N."/>
            <person name="Watson M."/>
            <person name="Adriaenssens E.M."/>
            <person name="Foster-Nyarko E."/>
            <person name="Jarju S."/>
            <person name="Secka A."/>
            <person name="Antonio M."/>
            <person name="Oren A."/>
            <person name="Chaudhuri R.R."/>
            <person name="La Ragione R."/>
            <person name="Hildebrand F."/>
            <person name="Pallen M.J."/>
        </authorList>
    </citation>
    <scope>NUCLEOTIDE SEQUENCE</scope>
    <source>
        <strain evidence="8">150</strain>
    </source>
</reference>
<dbReference type="PIRSF" id="PIRSF006603">
    <property type="entry name" value="DinF"/>
    <property type="match status" value="1"/>
</dbReference>
<proteinExistence type="predicted"/>
<dbReference type="InterPro" id="IPR048279">
    <property type="entry name" value="MdtK-like"/>
</dbReference>
<comment type="subcellular location">
    <subcellularLocation>
        <location evidence="1">Cell membrane</location>
        <topology evidence="1">Multi-pass membrane protein</topology>
    </subcellularLocation>
</comment>
<feature type="transmembrane region" description="Helical" evidence="7">
    <location>
        <begin position="12"/>
        <end position="36"/>
    </location>
</feature>
<feature type="transmembrane region" description="Helical" evidence="7">
    <location>
        <begin position="348"/>
        <end position="368"/>
    </location>
</feature>
<sequence length="438" mass="47565">MITIFSKYVLQNVLAMVGISVYILADTFFISMYAGADGLAVLNLILPLYGLIYAIGAMIGIGSATGFSIKNARKERTDFHFSQSVLWSLIASVPFMLLGLFFPDKVLSLLGADEGLILLGGQYIQIILLAAPLFMVNYTFTAFLRNDYAPKTAMVASIAASLFNVVFDYILMFPLGLGFVGAALATALSPVVTMLICSTHFFKAENHIVLKWQFPTIHRLIAACRFGIPAFVGEISGAITTITFNILILAIAGNIGVAAYGVIANIALVVMAIFNGIAQGSQPLISENYGRGNKKALKQLLTLGISTSLIFMVVILAILWGWTDAFIAVFNRDASSELASYAFTGMRIYFLGFLFASVNIFLVSYFAATNNGIIAFVGSILRGAIAIILCAVILSTIFGMTGVWLSFITSEFITFIVIIDLFQRTKNRNPRKKIHLES</sequence>
<feature type="transmembrane region" description="Helical" evidence="7">
    <location>
        <begin position="257"/>
        <end position="278"/>
    </location>
</feature>
<evidence type="ECO:0000256" key="1">
    <source>
        <dbReference type="ARBA" id="ARBA00004651"/>
    </source>
</evidence>
<feature type="transmembrane region" description="Helical" evidence="7">
    <location>
        <begin position="48"/>
        <end position="69"/>
    </location>
</feature>
<evidence type="ECO:0000256" key="4">
    <source>
        <dbReference type="ARBA" id="ARBA00022692"/>
    </source>
</evidence>
<organism evidence="8 9">
    <name type="scientific">Enterococcus aquimarinus</name>
    <dbReference type="NCBI Taxonomy" id="328396"/>
    <lineage>
        <taxon>Bacteria</taxon>
        <taxon>Bacillati</taxon>
        <taxon>Bacillota</taxon>
        <taxon>Bacilli</taxon>
        <taxon>Lactobacillales</taxon>
        <taxon>Enterococcaceae</taxon>
        <taxon>Enterococcus</taxon>
    </lineage>
</organism>
<keyword evidence="5 7" id="KW-1133">Transmembrane helix</keyword>
<dbReference type="AlphaFoldDB" id="A0A9E3ZRC4"/>
<dbReference type="GO" id="GO:0015297">
    <property type="term" value="F:antiporter activity"/>
    <property type="evidence" value="ECO:0007669"/>
    <property type="project" value="InterPro"/>
</dbReference>
<protein>
    <submittedName>
        <fullName evidence="8">Polysaccharide biosynthesis C-terminal domain-containing protein</fullName>
    </submittedName>
</protein>
<dbReference type="EMBL" id="JAJJVO010000028">
    <property type="protein sequence ID" value="MCC9272975.1"/>
    <property type="molecule type" value="Genomic_DNA"/>
</dbReference>
<feature type="transmembrane region" description="Helical" evidence="7">
    <location>
        <begin position="299"/>
        <end position="322"/>
    </location>
</feature>
<feature type="transmembrane region" description="Helical" evidence="7">
    <location>
        <begin position="81"/>
        <end position="102"/>
    </location>
</feature>
<dbReference type="GO" id="GO:0042910">
    <property type="term" value="F:xenobiotic transmembrane transporter activity"/>
    <property type="evidence" value="ECO:0007669"/>
    <property type="project" value="InterPro"/>
</dbReference>
<keyword evidence="6 7" id="KW-0472">Membrane</keyword>
<dbReference type="GO" id="GO:0005886">
    <property type="term" value="C:plasma membrane"/>
    <property type="evidence" value="ECO:0007669"/>
    <property type="project" value="UniProtKB-SubCell"/>
</dbReference>
<feature type="transmembrane region" description="Helical" evidence="7">
    <location>
        <begin position="177"/>
        <end position="202"/>
    </location>
</feature>
<keyword evidence="2" id="KW-0813">Transport</keyword>
<keyword evidence="4 7" id="KW-0812">Transmembrane</keyword>
<dbReference type="Proteomes" id="UP000813384">
    <property type="component" value="Unassembled WGS sequence"/>
</dbReference>
<evidence type="ECO:0000313" key="9">
    <source>
        <dbReference type="Proteomes" id="UP000813384"/>
    </source>
</evidence>
<feature type="transmembrane region" description="Helical" evidence="7">
    <location>
        <begin position="404"/>
        <end position="422"/>
    </location>
</feature>
<feature type="transmembrane region" description="Helical" evidence="7">
    <location>
        <begin position="223"/>
        <end position="251"/>
    </location>
</feature>